<feature type="binding site" evidence="6">
    <location>
        <position position="164"/>
    </location>
    <ligand>
        <name>Ca(2+)</name>
        <dbReference type="ChEBI" id="CHEBI:29108"/>
        <label>1</label>
    </ligand>
</feature>
<dbReference type="GO" id="GO:0004222">
    <property type="term" value="F:metalloendopeptidase activity"/>
    <property type="evidence" value="ECO:0007669"/>
    <property type="project" value="InterPro"/>
</dbReference>
<evidence type="ECO:0000313" key="11">
    <source>
        <dbReference type="WBParaSite" id="ACRNAN_Path_579.g2171.t1"/>
    </source>
</evidence>
<feature type="transmembrane region" description="Helical" evidence="7">
    <location>
        <begin position="416"/>
        <end position="449"/>
    </location>
</feature>
<dbReference type="InterPro" id="IPR016186">
    <property type="entry name" value="C-type_lectin-like/link_sf"/>
</dbReference>
<dbReference type="AlphaFoldDB" id="A0A914CA21"/>
<feature type="binding site" evidence="6">
    <location>
        <position position="121"/>
    </location>
    <ligand>
        <name>Ca(2+)</name>
        <dbReference type="ChEBI" id="CHEBI:29108"/>
        <label>2</label>
    </ligand>
</feature>
<comment type="cofactor">
    <cofactor evidence="6">
        <name>Zn(2+)</name>
        <dbReference type="ChEBI" id="CHEBI:29105"/>
    </cofactor>
    <text evidence="6">Binds 2 Zn(2+) ions per subunit.</text>
</comment>
<dbReference type="InterPro" id="IPR001818">
    <property type="entry name" value="Pept_M10_metallopeptidase"/>
</dbReference>
<dbReference type="PRINTS" id="PR00138">
    <property type="entry name" value="MATRIXIN"/>
</dbReference>
<keyword evidence="8" id="KW-0732">Signal</keyword>
<sequence>MFCSNGVFLLVGVVAGILVDSHANLFKIHTNKTIESFLNRHKRDIDDDYDGKTVYYCGNNEFSHAEGTSGKWEKKNITYFIESFGTSMSEEEVRKGIQNAFAHWADTVDLTFTEVNESTADIVLGFKHREHGDNFPFESIYSTKKFEIAHCTGNMPCTTIHFNDELQWEYVEWESAMKKGKWLDPGYLDFLTVAMHQIGHALGLGHVGDDRTRHAHADEESVNIMDKIYTRPAGKTDVYAWPRLRTGDAKGIKSLYQKVEDFEEMKQDCQGYWKKHEYATYNNLTGKYIVLQKGAENLVAAQDYCQKIGGFLVSIHSEEENKFITDFIRSKFSAGRYAYIGLVRANSSWIWEDGTVLTYQNWNPTEPNNVGGFENSVELVATEEHGGWNDIPNDRAKTAVCQVQCPLEVKKESNRFLANLLASLTLLHFLGLLFVISLILNVILVYILIRMRNSNKNRFSRLDNQKLLHA</sequence>
<dbReference type="InterPro" id="IPR006026">
    <property type="entry name" value="Peptidase_Metallo"/>
</dbReference>
<dbReference type="SUPFAM" id="SSF55486">
    <property type="entry name" value="Metalloproteases ('zincins'), catalytic domain"/>
    <property type="match status" value="1"/>
</dbReference>
<evidence type="ECO:0000256" key="3">
    <source>
        <dbReference type="ARBA" id="ARBA00022723"/>
    </source>
</evidence>
<feature type="binding site" evidence="6">
    <location>
        <position position="131"/>
    </location>
    <ligand>
        <name>Zn(2+)</name>
        <dbReference type="ChEBI" id="CHEBI:29105"/>
        <label>1</label>
    </ligand>
</feature>
<dbReference type="Pfam" id="PF00059">
    <property type="entry name" value="Lectin_C"/>
    <property type="match status" value="1"/>
</dbReference>
<dbReference type="InterPro" id="IPR016187">
    <property type="entry name" value="CTDL_fold"/>
</dbReference>
<keyword evidence="2" id="KW-0645">Protease</keyword>
<feature type="binding site" evidence="6">
    <location>
        <position position="133"/>
    </location>
    <ligand>
        <name>Zn(2+)</name>
        <dbReference type="ChEBI" id="CHEBI:29105"/>
        <label>1</label>
    </ligand>
</feature>
<keyword evidence="7" id="KW-0472">Membrane</keyword>
<dbReference type="SUPFAM" id="SSF56436">
    <property type="entry name" value="C-type lectin-like"/>
    <property type="match status" value="1"/>
</dbReference>
<dbReference type="GO" id="GO:0005615">
    <property type="term" value="C:extracellular space"/>
    <property type="evidence" value="ECO:0007669"/>
    <property type="project" value="TreeGrafter"/>
</dbReference>
<evidence type="ECO:0000256" key="5">
    <source>
        <dbReference type="ARBA" id="ARBA00022833"/>
    </source>
</evidence>
<keyword evidence="4" id="KW-0378">Hydrolase</keyword>
<keyword evidence="7" id="KW-0812">Transmembrane</keyword>
<dbReference type="GO" id="GO:0008270">
    <property type="term" value="F:zinc ion binding"/>
    <property type="evidence" value="ECO:0007669"/>
    <property type="project" value="InterPro"/>
</dbReference>
<accession>A0A914CA21</accession>
<feature type="binding site" evidence="6">
    <location>
        <position position="225"/>
    </location>
    <ligand>
        <name>Zn(2+)</name>
        <dbReference type="ChEBI" id="CHEBI:29105"/>
        <label>2</label>
        <note>catalytic</note>
    </ligand>
</feature>
<evidence type="ECO:0000256" key="4">
    <source>
        <dbReference type="ARBA" id="ARBA00022801"/>
    </source>
</evidence>
<evidence type="ECO:0000256" key="6">
    <source>
        <dbReference type="PIRSR" id="PIRSR621190-2"/>
    </source>
</evidence>
<dbReference type="Pfam" id="PF00413">
    <property type="entry name" value="Peptidase_M10"/>
    <property type="match status" value="1"/>
</dbReference>
<evidence type="ECO:0000313" key="10">
    <source>
        <dbReference type="Proteomes" id="UP000887540"/>
    </source>
</evidence>
<evidence type="ECO:0000256" key="8">
    <source>
        <dbReference type="SAM" id="SignalP"/>
    </source>
</evidence>
<dbReference type="InterPro" id="IPR001304">
    <property type="entry name" value="C-type_lectin-like"/>
</dbReference>
<feature type="chain" id="PRO_5037884872" evidence="8">
    <location>
        <begin position="24"/>
        <end position="470"/>
    </location>
</feature>
<proteinExistence type="inferred from homology"/>
<dbReference type="SMART" id="SM00235">
    <property type="entry name" value="ZnMc"/>
    <property type="match status" value="1"/>
</dbReference>
<evidence type="ECO:0000256" key="7">
    <source>
        <dbReference type="SAM" id="Phobius"/>
    </source>
</evidence>
<dbReference type="Proteomes" id="UP000887540">
    <property type="component" value="Unplaced"/>
</dbReference>
<feature type="binding site" evidence="6">
    <location>
        <position position="200"/>
    </location>
    <ligand>
        <name>Zn(2+)</name>
        <dbReference type="ChEBI" id="CHEBI:29105"/>
        <label>2</label>
        <note>catalytic</note>
    </ligand>
</feature>
<comment type="cofactor">
    <cofactor evidence="6">
        <name>Ca(2+)</name>
        <dbReference type="ChEBI" id="CHEBI:29108"/>
    </cofactor>
    <text evidence="6">Can bind about 5 Ca(2+) ions per subunit.</text>
</comment>
<feature type="binding site" evidence="6">
    <location>
        <position position="161"/>
    </location>
    <ligand>
        <name>Zn(2+)</name>
        <dbReference type="ChEBI" id="CHEBI:29105"/>
        <label>1</label>
    </ligand>
</feature>
<dbReference type="PANTHER" id="PTHR10201:SF309">
    <property type="entry name" value="PEPTIDASE METALLOPEPTIDASE DOMAIN-CONTAINING PROTEIN"/>
    <property type="match status" value="1"/>
</dbReference>
<dbReference type="GO" id="GO:0006508">
    <property type="term" value="P:proteolysis"/>
    <property type="evidence" value="ECO:0007669"/>
    <property type="project" value="UniProtKB-KW"/>
</dbReference>
<dbReference type="GO" id="GO:0031012">
    <property type="term" value="C:extracellular matrix"/>
    <property type="evidence" value="ECO:0007669"/>
    <property type="project" value="InterPro"/>
</dbReference>
<feature type="signal peptide" evidence="8">
    <location>
        <begin position="1"/>
        <end position="23"/>
    </location>
</feature>
<reference evidence="11" key="1">
    <citation type="submission" date="2022-11" db="UniProtKB">
        <authorList>
            <consortium name="WormBaseParasite"/>
        </authorList>
    </citation>
    <scope>IDENTIFICATION</scope>
</reference>
<comment type="similarity">
    <text evidence="1">Belongs to the peptidase M10A family.</text>
</comment>
<feature type="binding site" evidence="6">
    <location>
        <position position="206"/>
    </location>
    <ligand>
        <name>Zn(2+)</name>
        <dbReference type="ChEBI" id="CHEBI:29105"/>
        <label>2</label>
        <note>catalytic</note>
    </ligand>
</feature>
<name>A0A914CA21_9BILA</name>
<dbReference type="WBParaSite" id="ACRNAN_Path_579.g2171.t1">
    <property type="protein sequence ID" value="ACRNAN_Path_579.g2171.t1"/>
    <property type="gene ID" value="ACRNAN_Path_579.g2171"/>
</dbReference>
<keyword evidence="6" id="KW-0106">Calcium</keyword>
<evidence type="ECO:0000256" key="2">
    <source>
        <dbReference type="ARBA" id="ARBA00022670"/>
    </source>
</evidence>
<dbReference type="PANTHER" id="PTHR10201">
    <property type="entry name" value="MATRIX METALLOPROTEINASE"/>
    <property type="match status" value="1"/>
</dbReference>
<feature type="binding site" evidence="6">
    <location>
        <position position="196"/>
    </location>
    <ligand>
        <name>Zn(2+)</name>
        <dbReference type="ChEBI" id="CHEBI:29105"/>
        <label>2</label>
        <note>catalytic</note>
    </ligand>
</feature>
<protein>
    <submittedName>
        <fullName evidence="11">C-type lectin domain-containing protein</fullName>
    </submittedName>
</protein>
<keyword evidence="7" id="KW-1133">Transmembrane helix</keyword>
<dbReference type="PROSITE" id="PS50041">
    <property type="entry name" value="C_TYPE_LECTIN_2"/>
    <property type="match status" value="1"/>
</dbReference>
<dbReference type="InterPro" id="IPR024079">
    <property type="entry name" value="MetalloPept_cat_dom_sf"/>
</dbReference>
<evidence type="ECO:0000256" key="1">
    <source>
        <dbReference type="ARBA" id="ARBA00010370"/>
    </source>
</evidence>
<organism evidence="10 11">
    <name type="scientific">Acrobeloides nanus</name>
    <dbReference type="NCBI Taxonomy" id="290746"/>
    <lineage>
        <taxon>Eukaryota</taxon>
        <taxon>Metazoa</taxon>
        <taxon>Ecdysozoa</taxon>
        <taxon>Nematoda</taxon>
        <taxon>Chromadorea</taxon>
        <taxon>Rhabditida</taxon>
        <taxon>Tylenchina</taxon>
        <taxon>Cephalobomorpha</taxon>
        <taxon>Cephaloboidea</taxon>
        <taxon>Cephalobidae</taxon>
        <taxon>Acrobeloides</taxon>
    </lineage>
</organism>
<dbReference type="SMART" id="SM00034">
    <property type="entry name" value="CLECT"/>
    <property type="match status" value="1"/>
</dbReference>
<dbReference type="Gene3D" id="3.10.100.10">
    <property type="entry name" value="Mannose-Binding Protein A, subunit A"/>
    <property type="match status" value="1"/>
</dbReference>
<dbReference type="GO" id="GO:0030198">
    <property type="term" value="P:extracellular matrix organization"/>
    <property type="evidence" value="ECO:0007669"/>
    <property type="project" value="TreeGrafter"/>
</dbReference>
<keyword evidence="3 6" id="KW-0479">Metal-binding</keyword>
<dbReference type="Gene3D" id="3.40.390.10">
    <property type="entry name" value="Collagenase (Catalytic Domain)"/>
    <property type="match status" value="1"/>
</dbReference>
<evidence type="ECO:0000259" key="9">
    <source>
        <dbReference type="PROSITE" id="PS50041"/>
    </source>
</evidence>
<keyword evidence="10" id="KW-1185">Reference proteome</keyword>
<keyword evidence="5 6" id="KW-0862">Zinc</keyword>
<dbReference type="GO" id="GO:0030574">
    <property type="term" value="P:collagen catabolic process"/>
    <property type="evidence" value="ECO:0007669"/>
    <property type="project" value="TreeGrafter"/>
</dbReference>
<dbReference type="InterPro" id="IPR021190">
    <property type="entry name" value="Pept_M10A"/>
</dbReference>
<feature type="domain" description="C-type lectin" evidence="9">
    <location>
        <begin position="288"/>
        <end position="402"/>
    </location>
</feature>